<dbReference type="PANTHER" id="PTHR47961">
    <property type="entry name" value="DNA POLYMERASE THETA, PUTATIVE (AFU_ORTHOLOGUE AFUA_1G05260)-RELATED"/>
    <property type="match status" value="1"/>
</dbReference>
<organism evidence="13">
    <name type="scientific">Hyalella azteca</name>
    <name type="common">Amphipod</name>
    <dbReference type="NCBI Taxonomy" id="294128"/>
    <lineage>
        <taxon>Eukaryota</taxon>
        <taxon>Metazoa</taxon>
        <taxon>Ecdysozoa</taxon>
        <taxon>Arthropoda</taxon>
        <taxon>Crustacea</taxon>
        <taxon>Multicrustacea</taxon>
        <taxon>Malacostraca</taxon>
        <taxon>Eumalacostraca</taxon>
        <taxon>Peracarida</taxon>
        <taxon>Amphipoda</taxon>
        <taxon>Senticaudata</taxon>
        <taxon>Talitrida</taxon>
        <taxon>Talitroidea</taxon>
        <taxon>Hyalellidae</taxon>
        <taxon>Hyalella</taxon>
    </lineage>
</organism>
<dbReference type="GO" id="GO:0005524">
    <property type="term" value="F:ATP binding"/>
    <property type="evidence" value="ECO:0007669"/>
    <property type="project" value="UniProtKB-KW"/>
</dbReference>
<dbReference type="GO" id="GO:0003676">
    <property type="term" value="F:nucleic acid binding"/>
    <property type="evidence" value="ECO:0007669"/>
    <property type="project" value="InterPro"/>
</dbReference>
<dbReference type="EC" id="2.5.1.25" evidence="1"/>
<feature type="region of interest" description="Disordered" evidence="10">
    <location>
        <begin position="498"/>
        <end position="521"/>
    </location>
</feature>
<dbReference type="GO" id="GO:0008033">
    <property type="term" value="P:tRNA processing"/>
    <property type="evidence" value="ECO:0007669"/>
    <property type="project" value="UniProtKB-KW"/>
</dbReference>
<evidence type="ECO:0000313" key="13">
    <source>
        <dbReference type="EMBL" id="KAA0202522.1"/>
    </source>
</evidence>
<dbReference type="InterPro" id="IPR050474">
    <property type="entry name" value="Hel308_SKI2-like"/>
</dbReference>
<keyword evidence="5" id="KW-0547">Nucleotide-binding</keyword>
<evidence type="ECO:0000259" key="11">
    <source>
        <dbReference type="Pfam" id="PF00270"/>
    </source>
</evidence>
<keyword evidence="8" id="KW-0067">ATP-binding</keyword>
<evidence type="ECO:0000259" key="12">
    <source>
        <dbReference type="Pfam" id="PF03942"/>
    </source>
</evidence>
<evidence type="ECO:0000256" key="10">
    <source>
        <dbReference type="SAM" id="MobiDB-lite"/>
    </source>
</evidence>
<gene>
    <name evidence="13" type="ORF">HAZT_HAZT007355</name>
</gene>
<comment type="caution">
    <text evidence="13">The sequence shown here is derived from an EMBL/GenBank/DDBJ whole genome shotgun (WGS) entry which is preliminary data.</text>
</comment>
<protein>
    <recommendedName>
        <fullName evidence="1">tRNA-uridine aminocarboxypropyltransferase</fullName>
        <ecNumber evidence="1">2.5.1.25</ecNumber>
    </recommendedName>
</protein>
<name>A0A6A0H9Y8_HYAAZ</name>
<keyword evidence="7" id="KW-0347">Helicase</keyword>
<evidence type="ECO:0000256" key="2">
    <source>
        <dbReference type="ARBA" id="ARBA00022679"/>
    </source>
</evidence>
<reference evidence="13" key="2">
    <citation type="journal article" date="2018" name="Environ. Sci. Technol.">
        <title>The Toxicogenome of Hyalella azteca: A Model for Sediment Ecotoxicology and Evolutionary Toxicology.</title>
        <authorList>
            <person name="Poynton H.C."/>
            <person name="Hasenbein S."/>
            <person name="Benoit J.B."/>
            <person name="Sepulveda M.S."/>
            <person name="Poelchau M.F."/>
            <person name="Hughes D.S.T."/>
            <person name="Murali S.C."/>
            <person name="Chen S."/>
            <person name="Glastad K.M."/>
            <person name="Goodisman M.A.D."/>
            <person name="Werren J.H."/>
            <person name="Vineis J.H."/>
            <person name="Bowen J.L."/>
            <person name="Friedrich M."/>
            <person name="Jones J."/>
            <person name="Robertson H.M."/>
            <person name="Feyereisen R."/>
            <person name="Mechler-Hickson A."/>
            <person name="Mathers N."/>
            <person name="Lee C.E."/>
            <person name="Colbourne J.K."/>
            <person name="Biales A."/>
            <person name="Johnston J.S."/>
            <person name="Wellborn G.A."/>
            <person name="Rosendale A.J."/>
            <person name="Cridge A.G."/>
            <person name="Munoz-Torres M.C."/>
            <person name="Bain P.A."/>
            <person name="Manny A.R."/>
            <person name="Major K.M."/>
            <person name="Lambert F.N."/>
            <person name="Vulpe C.D."/>
            <person name="Tuck P."/>
            <person name="Blalock B.J."/>
            <person name="Lin Y.Y."/>
            <person name="Smith M.E."/>
            <person name="Ochoa-Acuna H."/>
            <person name="Chen M.M."/>
            <person name="Childers C.P."/>
            <person name="Qu J."/>
            <person name="Dugan S."/>
            <person name="Lee S.L."/>
            <person name="Chao H."/>
            <person name="Dinh H."/>
            <person name="Han Y."/>
            <person name="Doddapaneni H."/>
            <person name="Worley K.C."/>
            <person name="Muzny D.M."/>
            <person name="Gibbs R.A."/>
            <person name="Richards S."/>
        </authorList>
    </citation>
    <scope>NUCLEOTIDE SEQUENCE</scope>
    <source>
        <strain evidence="13">HAZT.00-mixed</strain>
        <tissue evidence="13">Whole organism</tissue>
    </source>
</reference>
<dbReference type="GO" id="GO:0004386">
    <property type="term" value="F:helicase activity"/>
    <property type="evidence" value="ECO:0007669"/>
    <property type="project" value="UniProtKB-KW"/>
</dbReference>
<dbReference type="GO" id="GO:0016787">
    <property type="term" value="F:hydrolase activity"/>
    <property type="evidence" value="ECO:0007669"/>
    <property type="project" value="UniProtKB-KW"/>
</dbReference>
<dbReference type="Pfam" id="PF00270">
    <property type="entry name" value="DEAD"/>
    <property type="match status" value="1"/>
</dbReference>
<accession>A0A6A0H9Y8</accession>
<dbReference type="Gene3D" id="3.40.50.300">
    <property type="entry name" value="P-loop containing nucleotide triphosphate hydrolases"/>
    <property type="match status" value="1"/>
</dbReference>
<evidence type="ECO:0000256" key="9">
    <source>
        <dbReference type="ARBA" id="ARBA00048718"/>
    </source>
</evidence>
<feature type="domain" description="DTW" evidence="12">
    <location>
        <begin position="200"/>
        <end position="253"/>
    </location>
</feature>
<evidence type="ECO:0000256" key="3">
    <source>
        <dbReference type="ARBA" id="ARBA00022691"/>
    </source>
</evidence>
<reference evidence="13" key="1">
    <citation type="submission" date="2014-08" db="EMBL/GenBank/DDBJ databases">
        <authorList>
            <person name="Murali S."/>
            <person name="Richards S."/>
            <person name="Bandaranaike D."/>
            <person name="Bellair M."/>
            <person name="Blankenburg K."/>
            <person name="Chao H."/>
            <person name="Dinh H."/>
            <person name="Doddapaneni H."/>
            <person name="Dugan-Rocha S."/>
            <person name="Elkadiri S."/>
            <person name="Gnanaolivu R."/>
            <person name="Hughes D."/>
            <person name="Lee S."/>
            <person name="Li M."/>
            <person name="Ming W."/>
            <person name="Munidasa M."/>
            <person name="Muniz J."/>
            <person name="Nguyen L."/>
            <person name="Osuji N."/>
            <person name="Pu L.-L."/>
            <person name="Puazo M."/>
            <person name="Skinner E."/>
            <person name="Qu C."/>
            <person name="Quiroz J."/>
            <person name="Raj R."/>
            <person name="Weissenberger G."/>
            <person name="Xin Y."/>
            <person name="Zou X."/>
            <person name="Han Y."/>
            <person name="Worley K."/>
            <person name="Muzny D."/>
            <person name="Gibbs R."/>
        </authorList>
    </citation>
    <scope>NUCLEOTIDE SEQUENCE</scope>
    <source>
        <strain evidence="13">HAZT.00-mixed</strain>
        <tissue evidence="13">Whole organism</tissue>
    </source>
</reference>
<comment type="catalytic activity">
    <reaction evidence="9">
        <text>a uridine in tRNA + S-adenosyl-L-methionine = a 3-[(3S)-3-amino-3-carboxypropyl]uridine in tRNA + S-methyl-5'-thioadenosine + H(+)</text>
        <dbReference type="Rhea" id="RHEA:62432"/>
        <dbReference type="Rhea" id="RHEA-COMP:13339"/>
        <dbReference type="Rhea" id="RHEA-COMP:16092"/>
        <dbReference type="ChEBI" id="CHEBI:15378"/>
        <dbReference type="ChEBI" id="CHEBI:17509"/>
        <dbReference type="ChEBI" id="CHEBI:59789"/>
        <dbReference type="ChEBI" id="CHEBI:65315"/>
        <dbReference type="ChEBI" id="CHEBI:82930"/>
        <dbReference type="EC" id="2.5.1.25"/>
    </reaction>
</comment>
<evidence type="ECO:0000256" key="7">
    <source>
        <dbReference type="ARBA" id="ARBA00022806"/>
    </source>
</evidence>
<feature type="compositionally biased region" description="Basic and acidic residues" evidence="10">
    <location>
        <begin position="510"/>
        <end position="521"/>
    </location>
</feature>
<dbReference type="AlphaFoldDB" id="A0A6A0H9Y8"/>
<sequence length="521" mass="55674">MVQFARAPKELQLSTTLNTSTVLRTSAVSAAVLQAKEAAVAGAAVGHELGPFFGLPSTVLELLHKHRGINGLYDWQSECINKGLRGNNLLVSLPTSGGKTLVAEMLMLRALLVRKKHAIFLLPYVAIVQEKIVAMSATLSNLDQLGQFLGAELYTGNFRPVKLRQFVKLNDTISEINPAALTDEELLFNHRTVDYGVVVRSDVVSHYVIRTQPSDAAVSTVECAALALAALEGRPHIYTALVRPLTALCQHQLSHGAVVHESKERRYRLAPVPCLGKRTAKTLAQCGAHVAALGAGLADGAKGGRDGCIGEDDRAKGGNDWAKDVDDGCRDMNDESKGVDDRCIGADDRAKGGNDGALMGSYLADGAKGADDGWRDMDDGAKSGNAGAEGADDRCRNIDDRSKCVDDGHTFISDSGEAPEDDVGNDVTQSDAVCGEPASCQIPQTCISPMNERENNRFKGSGDSACNVNPIMSAEKPEDVQNVLHVDMSLTMSKNQTELFRGTSDEPSDLLEKSQDGACRR</sequence>
<dbReference type="SUPFAM" id="SSF52540">
    <property type="entry name" value="P-loop containing nucleoside triphosphate hydrolases"/>
    <property type="match status" value="1"/>
</dbReference>
<dbReference type="GO" id="GO:0016432">
    <property type="term" value="F:tRNA-uridine aminocarboxypropyltransferase activity"/>
    <property type="evidence" value="ECO:0007669"/>
    <property type="project" value="UniProtKB-EC"/>
</dbReference>
<dbReference type="InterPro" id="IPR027417">
    <property type="entry name" value="P-loop_NTPase"/>
</dbReference>
<dbReference type="EMBL" id="JQDR03003411">
    <property type="protein sequence ID" value="KAA0202522.1"/>
    <property type="molecule type" value="Genomic_DNA"/>
</dbReference>
<dbReference type="OrthoDB" id="2320933at2759"/>
<keyword evidence="2" id="KW-0808">Transferase</keyword>
<evidence type="ECO:0000256" key="4">
    <source>
        <dbReference type="ARBA" id="ARBA00022694"/>
    </source>
</evidence>
<proteinExistence type="predicted"/>
<evidence type="ECO:0000256" key="1">
    <source>
        <dbReference type="ARBA" id="ARBA00012386"/>
    </source>
</evidence>
<reference evidence="13" key="3">
    <citation type="submission" date="2019-06" db="EMBL/GenBank/DDBJ databases">
        <authorList>
            <person name="Poynton C."/>
            <person name="Hasenbein S."/>
            <person name="Benoit J.B."/>
            <person name="Sepulveda M.S."/>
            <person name="Poelchau M.F."/>
            <person name="Murali S.C."/>
            <person name="Chen S."/>
            <person name="Glastad K.M."/>
            <person name="Werren J.H."/>
            <person name="Vineis J.H."/>
            <person name="Bowen J.L."/>
            <person name="Friedrich M."/>
            <person name="Jones J."/>
            <person name="Robertson H.M."/>
            <person name="Feyereisen R."/>
            <person name="Mechler-Hickson A."/>
            <person name="Mathers N."/>
            <person name="Lee C.E."/>
            <person name="Colbourne J.K."/>
            <person name="Biales A."/>
            <person name="Johnston J.S."/>
            <person name="Wellborn G.A."/>
            <person name="Rosendale A.J."/>
            <person name="Cridge A.G."/>
            <person name="Munoz-Torres M.C."/>
            <person name="Bain P.A."/>
            <person name="Manny A.R."/>
            <person name="Major K.M."/>
            <person name="Lambert F.N."/>
            <person name="Vulpe C.D."/>
            <person name="Tuck P."/>
            <person name="Blalock B.J."/>
            <person name="Lin Y.-Y."/>
            <person name="Smith M.E."/>
            <person name="Ochoa-Acuna H."/>
            <person name="Chen M.-J.M."/>
            <person name="Childers C.P."/>
            <person name="Qu J."/>
            <person name="Dugan S."/>
            <person name="Lee S.L."/>
            <person name="Chao H."/>
            <person name="Dinh H."/>
            <person name="Han Y."/>
            <person name="Doddapaneni H."/>
            <person name="Worley K.C."/>
            <person name="Muzny D.M."/>
            <person name="Gibbs R.A."/>
            <person name="Richards S."/>
        </authorList>
    </citation>
    <scope>NUCLEOTIDE SEQUENCE</scope>
    <source>
        <strain evidence="13">HAZT.00-mixed</strain>
        <tissue evidence="13">Whole organism</tissue>
    </source>
</reference>
<evidence type="ECO:0000256" key="5">
    <source>
        <dbReference type="ARBA" id="ARBA00022741"/>
    </source>
</evidence>
<evidence type="ECO:0000256" key="6">
    <source>
        <dbReference type="ARBA" id="ARBA00022801"/>
    </source>
</evidence>
<evidence type="ECO:0000256" key="8">
    <source>
        <dbReference type="ARBA" id="ARBA00022840"/>
    </source>
</evidence>
<dbReference type="Pfam" id="PF03942">
    <property type="entry name" value="DTW"/>
    <property type="match status" value="1"/>
</dbReference>
<dbReference type="PANTHER" id="PTHR47961:SF12">
    <property type="entry name" value="HELICASE POLQ-LIKE"/>
    <property type="match status" value="1"/>
</dbReference>
<feature type="domain" description="DEAD/DEAH-box helicase" evidence="11">
    <location>
        <begin position="75"/>
        <end position="142"/>
    </location>
</feature>
<dbReference type="InterPro" id="IPR005636">
    <property type="entry name" value="DTW"/>
</dbReference>
<keyword evidence="6" id="KW-0378">Hydrolase</keyword>
<keyword evidence="4" id="KW-0819">tRNA processing</keyword>
<dbReference type="Proteomes" id="UP000711488">
    <property type="component" value="Unassembled WGS sequence"/>
</dbReference>
<dbReference type="InterPro" id="IPR011545">
    <property type="entry name" value="DEAD/DEAH_box_helicase_dom"/>
</dbReference>
<keyword evidence="3" id="KW-0949">S-adenosyl-L-methionine</keyword>